<evidence type="ECO:0000256" key="3">
    <source>
        <dbReference type="ARBA" id="ARBA00023235"/>
    </source>
</evidence>
<evidence type="ECO:0000313" key="7">
    <source>
        <dbReference type="EMBL" id="CAJ1951642.1"/>
    </source>
</evidence>
<sequence length="855" mass="97106">MWKLKFAEGGSPWIRSLNNHVGRQVWEFDPKLGSPQDLLEIEKARQNFHDNRFTNKHSSDLLMRLQFARENPVHEVLPKVGVKDTQDVTEEIVTRTLRRAVTFHSTLQSHDGHWPGDYGGPMFLMPGLVITLSITGALNAVLTEEHKKEICRYLYNHQNKDGGWGLHIEGPSTMFGSVLSYVTLRLLGEGPNDGQGEMEKARDWILEHGGATFITSWGKMWLSVLGVYEWSGNNPLPPEIWLLPYTLPFHPVKLWHKEGCGVTAGWSICQCPTYMERDWDQARNLCAKVSETAQLGLPKYYDNCFTWIVSFVRHAVENAGSTHTNHCIENSSLTLPLSVWLLFLVKPYEDLYYPHPLLQDILWASLHKFLEPILMHWPGKKLREKAISLAMEHIHYEDENTRYICIGPVNKVIVEGVRELGPPFKLIIVLNMLCCWVEDPNSEAFKLHLPRIYDYLWIAEDGMKMQGYNGSQLWDTAFAVQAIVSTNLIEEFGPTIRKAHTYIKNSQVLEDCPGDLNKWYRHISKGAWPFSSADHGWPISDCTAEGLKAVLLLSKIAPEVVGEPLEVKRLYDSVNVVLSLQNEDGGFATYELKRSYNWLEIINPAETFGDIVIDYPYVECTSAAIQALASFRRLYPGHRREEIHRCIEKAATFIEKIQASDGSWYGSWGVCFTYGAWFGIKGLIAAGRSFSNCSSIRKACEFLLCKQLPSGGWGESYLSCQNKVYSNLEGNRSHVVNTGWAMLALIDAGQLSSLETTTKVRLDAMAKRDPTPLHRAAAYLINSQMENGDFPQQLELCNGRNSVFSEGDNKTNTNEHERALCFLFSVCVRGTDFAEPEVNSENLYVLKFEYILMER</sequence>
<dbReference type="GO" id="GO:0016871">
    <property type="term" value="F:cycloartenol synthase activity"/>
    <property type="evidence" value="ECO:0007669"/>
    <property type="project" value="UniProtKB-ARBA"/>
</dbReference>
<accession>A0AA86VNT1</accession>
<dbReference type="InterPro" id="IPR018333">
    <property type="entry name" value="Squalene_cyclase"/>
</dbReference>
<dbReference type="SUPFAM" id="SSF48239">
    <property type="entry name" value="Terpenoid cyclases/Protein prenyltransferases"/>
    <property type="match status" value="2"/>
</dbReference>
<keyword evidence="3 4" id="KW-0413">Isomerase</keyword>
<dbReference type="EMBL" id="OY731401">
    <property type="protein sequence ID" value="CAJ1951642.1"/>
    <property type="molecule type" value="Genomic_DNA"/>
</dbReference>
<dbReference type="NCBIfam" id="TIGR01787">
    <property type="entry name" value="squalene_cyclas"/>
    <property type="match status" value="1"/>
</dbReference>
<evidence type="ECO:0000256" key="2">
    <source>
        <dbReference type="ARBA" id="ARBA00022737"/>
    </source>
</evidence>
<evidence type="ECO:0000259" key="6">
    <source>
        <dbReference type="Pfam" id="PF13249"/>
    </source>
</evidence>
<feature type="domain" description="Squalene cyclase C-terminal" evidence="5">
    <location>
        <begin position="471"/>
        <end position="757"/>
    </location>
</feature>
<dbReference type="FunFam" id="1.50.10.20:FF:000044">
    <property type="entry name" value="Lupeol synthase"/>
    <property type="match status" value="1"/>
</dbReference>
<protein>
    <recommendedName>
        <fullName evidence="4">Terpene cyclase/mutase family member</fullName>
        <ecNumber evidence="4">5.4.99.-</ecNumber>
    </recommendedName>
</protein>
<dbReference type="AlphaFoldDB" id="A0AA86VNT1"/>
<dbReference type="PANTHER" id="PTHR11764:SF20">
    <property type="entry name" value="LANOSTEROL SYNTHASE"/>
    <property type="match status" value="1"/>
</dbReference>
<organism evidence="7 8">
    <name type="scientific">Sphenostylis stenocarpa</name>
    <dbReference type="NCBI Taxonomy" id="92480"/>
    <lineage>
        <taxon>Eukaryota</taxon>
        <taxon>Viridiplantae</taxon>
        <taxon>Streptophyta</taxon>
        <taxon>Embryophyta</taxon>
        <taxon>Tracheophyta</taxon>
        <taxon>Spermatophyta</taxon>
        <taxon>Magnoliopsida</taxon>
        <taxon>eudicotyledons</taxon>
        <taxon>Gunneridae</taxon>
        <taxon>Pentapetalae</taxon>
        <taxon>rosids</taxon>
        <taxon>fabids</taxon>
        <taxon>Fabales</taxon>
        <taxon>Fabaceae</taxon>
        <taxon>Papilionoideae</taxon>
        <taxon>50 kb inversion clade</taxon>
        <taxon>NPAAA clade</taxon>
        <taxon>indigoferoid/millettioid clade</taxon>
        <taxon>Phaseoleae</taxon>
        <taxon>Sphenostylis</taxon>
    </lineage>
</organism>
<name>A0AA86VNT1_9FABA</name>
<evidence type="ECO:0000259" key="5">
    <source>
        <dbReference type="Pfam" id="PF13243"/>
    </source>
</evidence>
<dbReference type="PANTHER" id="PTHR11764">
    <property type="entry name" value="TERPENE CYCLASE/MUTASE FAMILY MEMBER"/>
    <property type="match status" value="1"/>
</dbReference>
<dbReference type="InterPro" id="IPR002365">
    <property type="entry name" value="Terpene_synthase_CS"/>
</dbReference>
<dbReference type="GO" id="GO:0005811">
    <property type="term" value="C:lipid droplet"/>
    <property type="evidence" value="ECO:0007669"/>
    <property type="project" value="InterPro"/>
</dbReference>
<evidence type="ECO:0000256" key="1">
    <source>
        <dbReference type="ARBA" id="ARBA00009755"/>
    </source>
</evidence>
<feature type="domain" description="Squalene cyclase N-terminal" evidence="6">
    <location>
        <begin position="98"/>
        <end position="253"/>
    </location>
</feature>
<dbReference type="FunFam" id="1.50.10.20:FF:000011">
    <property type="entry name" value="Terpene cyclase/mutase family member"/>
    <property type="match status" value="1"/>
</dbReference>
<dbReference type="SFLD" id="SFLDG01016">
    <property type="entry name" value="Prenyltransferase_Like_2"/>
    <property type="match status" value="1"/>
</dbReference>
<dbReference type="Pfam" id="PF13243">
    <property type="entry name" value="SQHop_cyclase_C"/>
    <property type="match status" value="1"/>
</dbReference>
<keyword evidence="8" id="KW-1185">Reference proteome</keyword>
<dbReference type="GO" id="GO:0042299">
    <property type="term" value="F:lupeol synthase activity"/>
    <property type="evidence" value="ECO:0007669"/>
    <property type="project" value="UniProtKB-ARBA"/>
</dbReference>
<keyword evidence="2" id="KW-0677">Repeat</keyword>
<evidence type="ECO:0000256" key="4">
    <source>
        <dbReference type="RuleBase" id="RU362003"/>
    </source>
</evidence>
<dbReference type="Gene3D" id="1.50.10.20">
    <property type="match status" value="3"/>
</dbReference>
<gene>
    <name evidence="7" type="ORF">AYBTSS11_LOCUS14884</name>
</gene>
<dbReference type="InterPro" id="IPR032696">
    <property type="entry name" value="SQ_cyclase_C"/>
</dbReference>
<dbReference type="InterPro" id="IPR032697">
    <property type="entry name" value="SQ_cyclase_N"/>
</dbReference>
<dbReference type="CDD" id="cd02892">
    <property type="entry name" value="SQCY_1"/>
    <property type="match status" value="1"/>
</dbReference>
<dbReference type="Proteomes" id="UP001189624">
    <property type="component" value="Chromosome 4"/>
</dbReference>
<dbReference type="InterPro" id="IPR008930">
    <property type="entry name" value="Terpenoid_cyclase/PrenylTrfase"/>
</dbReference>
<dbReference type="PROSITE" id="PS01074">
    <property type="entry name" value="TERPENE_SYNTHASES"/>
    <property type="match status" value="1"/>
</dbReference>
<reference evidence="7" key="1">
    <citation type="submission" date="2023-10" db="EMBL/GenBank/DDBJ databases">
        <authorList>
            <person name="Domelevo Entfellner J.-B."/>
        </authorList>
    </citation>
    <scope>NUCLEOTIDE SEQUENCE</scope>
</reference>
<comment type="similarity">
    <text evidence="1 4">Belongs to the terpene cyclase/mutase family.</text>
</comment>
<proteinExistence type="inferred from homology"/>
<evidence type="ECO:0000313" key="8">
    <source>
        <dbReference type="Proteomes" id="UP001189624"/>
    </source>
</evidence>
<dbReference type="GO" id="GO:0019745">
    <property type="term" value="P:pentacyclic triterpenoid biosynthetic process"/>
    <property type="evidence" value="ECO:0007669"/>
    <property type="project" value="UniProtKB-ARBA"/>
</dbReference>
<dbReference type="Pfam" id="PF13249">
    <property type="entry name" value="SQHop_cyclase_N"/>
    <property type="match status" value="1"/>
</dbReference>
<dbReference type="EC" id="5.4.99.-" evidence="4"/>
<dbReference type="Gramene" id="rna-AYBTSS11_LOCUS14884">
    <property type="protein sequence ID" value="CAJ1951642.1"/>
    <property type="gene ID" value="gene-AYBTSS11_LOCUS14884"/>
</dbReference>